<dbReference type="GO" id="GO:0008270">
    <property type="term" value="F:zinc ion binding"/>
    <property type="evidence" value="ECO:0007669"/>
    <property type="project" value="InterPro"/>
</dbReference>
<gene>
    <name evidence="1" type="ORF">D5086_0000285160</name>
</gene>
<dbReference type="InterPro" id="IPR036875">
    <property type="entry name" value="Znf_CCHC_sf"/>
</dbReference>
<name>A0A4U5MZZ1_POPAL</name>
<evidence type="ECO:0000313" key="1">
    <source>
        <dbReference type="EMBL" id="TKR75474.1"/>
    </source>
</evidence>
<dbReference type="EMBL" id="RCHU01001125">
    <property type="protein sequence ID" value="TKR75474.1"/>
    <property type="molecule type" value="Genomic_DNA"/>
</dbReference>
<reference evidence="1" key="1">
    <citation type="submission" date="2018-10" db="EMBL/GenBank/DDBJ databases">
        <title>Population genomic analysis revealed the cold adaptation of white poplar.</title>
        <authorList>
            <person name="Liu Y.-J."/>
        </authorList>
    </citation>
    <scope>NUCLEOTIDE SEQUENCE [LARGE SCALE GENOMIC DNA]</scope>
    <source>
        <strain evidence="1">PAL-ZL1</strain>
    </source>
</reference>
<dbReference type="STRING" id="43335.A0A4U5MZZ1"/>
<evidence type="ECO:0008006" key="2">
    <source>
        <dbReference type="Google" id="ProtNLM"/>
    </source>
</evidence>
<dbReference type="PANTHER" id="PTHR47481">
    <property type="match status" value="1"/>
</dbReference>
<organism evidence="1">
    <name type="scientific">Populus alba</name>
    <name type="common">White poplar</name>
    <dbReference type="NCBI Taxonomy" id="43335"/>
    <lineage>
        <taxon>Eukaryota</taxon>
        <taxon>Viridiplantae</taxon>
        <taxon>Streptophyta</taxon>
        <taxon>Embryophyta</taxon>
        <taxon>Tracheophyta</taxon>
        <taxon>Spermatophyta</taxon>
        <taxon>Magnoliopsida</taxon>
        <taxon>eudicotyledons</taxon>
        <taxon>Gunneridae</taxon>
        <taxon>Pentapetalae</taxon>
        <taxon>rosids</taxon>
        <taxon>fabids</taxon>
        <taxon>Malpighiales</taxon>
        <taxon>Salicaceae</taxon>
        <taxon>Saliceae</taxon>
        <taxon>Populus</taxon>
    </lineage>
</organism>
<dbReference type="AlphaFoldDB" id="A0A4U5MZZ1"/>
<sequence length="275" mass="30555">MASSTENTSDAAAISIPALVSPPAINVTKLSKDNYHRQDAVIVAILFSTISENVLIQVVSYTTSAAIWCALAKSFSSQSRARVIQLRTELVNTRKGSQSAHDFFMQIKRMTDELAVAGHALHCDEIISYLLSGLGHDYDSLVTAITARTDPVTLEEVYALLLTTEARLQHNNGPPIQPVVHVATRQQHFSSYRGRNMYRGRGRNFRDTYFRDASSSNNSNGRNNFHRDAMICQVCDKPGHSAKKCYHRFDVTYRDNSAKINTPQGLMATTRSRSG</sequence>
<dbReference type="Pfam" id="PF14223">
    <property type="entry name" value="Retrotran_gag_2"/>
    <property type="match status" value="1"/>
</dbReference>
<comment type="caution">
    <text evidence="1">The sequence shown here is derived from an EMBL/GenBank/DDBJ whole genome shotgun (WGS) entry which is preliminary data.</text>
</comment>
<protein>
    <recommendedName>
        <fullName evidence="2">CCHC-type domain-containing protein</fullName>
    </recommendedName>
</protein>
<dbReference type="SUPFAM" id="SSF57756">
    <property type="entry name" value="Retrovirus zinc finger-like domains"/>
    <property type="match status" value="1"/>
</dbReference>
<proteinExistence type="predicted"/>
<dbReference type="PANTHER" id="PTHR47481:SF10">
    <property type="entry name" value="COPIA-LIKE POLYPROTEIN_RETROTRANSPOSON"/>
    <property type="match status" value="1"/>
</dbReference>
<dbReference type="GO" id="GO:0003676">
    <property type="term" value="F:nucleic acid binding"/>
    <property type="evidence" value="ECO:0007669"/>
    <property type="project" value="InterPro"/>
</dbReference>
<accession>A0A4U5MZZ1</accession>